<sequence length="279" mass="31337">MYIAIDVGGTKTAFAKIDKLDKPTISGKETISTPQTYDEAIVKIYSQIEKFSKWQKVEGISIALPGSVSNEKIELLTNLPDWNHKPLLEDVSKKFKTKVIMRNDAVATARAERYFGLAKNENRYLYCIIGTGFGATYVHRVGDKFLELPLEPEYMIVNSHGTHRNHFHTPGLLGAYATGAVIQEKTGIHSLASLEDSDPIWDEMVQYLGIGLNNLITLFKPPVIIFSGGIIVHRKFLLKLLRMELAKYVEYLPQPNLKITEFGDDASLYGAISLLYELQ</sequence>
<dbReference type="AlphaFoldDB" id="A0A955I645"/>
<dbReference type="CDD" id="cd23763">
    <property type="entry name" value="ASKHA_ATPase_ROK"/>
    <property type="match status" value="1"/>
</dbReference>
<dbReference type="InterPro" id="IPR043129">
    <property type="entry name" value="ATPase_NBD"/>
</dbReference>
<comment type="similarity">
    <text evidence="1">Belongs to the ROK (NagC/XylR) family.</text>
</comment>
<dbReference type="Proteomes" id="UP000745577">
    <property type="component" value="Unassembled WGS sequence"/>
</dbReference>
<dbReference type="SUPFAM" id="SSF53067">
    <property type="entry name" value="Actin-like ATPase domain"/>
    <property type="match status" value="1"/>
</dbReference>
<proteinExistence type="inferred from homology"/>
<dbReference type="PANTHER" id="PTHR18964">
    <property type="entry name" value="ROK (REPRESSOR, ORF, KINASE) FAMILY"/>
    <property type="match status" value="1"/>
</dbReference>
<evidence type="ECO:0000313" key="2">
    <source>
        <dbReference type="EMBL" id="MCA9379765.1"/>
    </source>
</evidence>
<name>A0A955I645_9BACT</name>
<evidence type="ECO:0000313" key="3">
    <source>
        <dbReference type="Proteomes" id="UP000745577"/>
    </source>
</evidence>
<protein>
    <submittedName>
        <fullName evidence="2">ROK family protein</fullName>
    </submittedName>
</protein>
<dbReference type="PANTHER" id="PTHR18964:SF149">
    <property type="entry name" value="BIFUNCTIONAL UDP-N-ACETYLGLUCOSAMINE 2-EPIMERASE_N-ACETYLMANNOSAMINE KINASE"/>
    <property type="match status" value="1"/>
</dbReference>
<dbReference type="EMBL" id="JAGQLL010000012">
    <property type="protein sequence ID" value="MCA9379765.1"/>
    <property type="molecule type" value="Genomic_DNA"/>
</dbReference>
<reference evidence="2" key="2">
    <citation type="journal article" date="2021" name="Microbiome">
        <title>Successional dynamics and alternative stable states in a saline activated sludge microbial community over 9 years.</title>
        <authorList>
            <person name="Wang Y."/>
            <person name="Ye J."/>
            <person name="Ju F."/>
            <person name="Liu L."/>
            <person name="Boyd J.A."/>
            <person name="Deng Y."/>
            <person name="Parks D.H."/>
            <person name="Jiang X."/>
            <person name="Yin X."/>
            <person name="Woodcroft B.J."/>
            <person name="Tyson G.W."/>
            <person name="Hugenholtz P."/>
            <person name="Polz M.F."/>
            <person name="Zhang T."/>
        </authorList>
    </citation>
    <scope>NUCLEOTIDE SEQUENCE</scope>
    <source>
        <strain evidence="2">HKST-UBA15</strain>
    </source>
</reference>
<evidence type="ECO:0000256" key="1">
    <source>
        <dbReference type="ARBA" id="ARBA00006479"/>
    </source>
</evidence>
<dbReference type="InterPro" id="IPR000600">
    <property type="entry name" value="ROK"/>
</dbReference>
<organism evidence="2 3">
    <name type="scientific">Candidatus Dojkabacteria bacterium</name>
    <dbReference type="NCBI Taxonomy" id="2099670"/>
    <lineage>
        <taxon>Bacteria</taxon>
        <taxon>Candidatus Dojkabacteria</taxon>
    </lineage>
</organism>
<comment type="caution">
    <text evidence="2">The sequence shown here is derived from an EMBL/GenBank/DDBJ whole genome shotgun (WGS) entry which is preliminary data.</text>
</comment>
<gene>
    <name evidence="2" type="ORF">KC675_01150</name>
</gene>
<dbReference type="Gene3D" id="3.30.420.40">
    <property type="match status" value="2"/>
</dbReference>
<dbReference type="Pfam" id="PF00480">
    <property type="entry name" value="ROK"/>
    <property type="match status" value="2"/>
</dbReference>
<reference evidence="2" key="1">
    <citation type="submission" date="2020-04" db="EMBL/GenBank/DDBJ databases">
        <authorList>
            <person name="Zhang T."/>
        </authorList>
    </citation>
    <scope>NUCLEOTIDE SEQUENCE</scope>
    <source>
        <strain evidence="2">HKST-UBA15</strain>
    </source>
</reference>
<accession>A0A955I645</accession>